<comment type="caution">
    <text evidence="2">The sequence shown here is derived from an EMBL/GenBank/DDBJ whole genome shotgun (WGS) entry which is preliminary data.</text>
</comment>
<sequence>MNSLHYVILFSVSKMQGERTMNGIIHILRGKRSAQTIQDISLYSCEQWAALLKNIPILEVNRVIHTLFKVRTLEENRSGGVELTDEGKRKLDYLSKKYQIPNSYEGLKYDWTNVTPFFWEQLALLIQTISYLNERESTFIPVSYSKDVQRAVRDILSANKNYQNLGSQLYAELEKILNDRSDQEAAVFVNKLTSFQRVGRTFEQLSSTFHDDPLYTSIVFRSIIHQMISHSQCHPVDFPVLASLLTKSEEDTMITKTAAVTKTFIEKGFSLNEIAERRNLKASTIEDHMVELAIHDPYFSIDSFLSSQEFTEIREWADKLNTRKMKLIKDKVGDKYSYFQIRLAISSRKGVH</sequence>
<dbReference type="EMBL" id="PDOD01000001">
    <property type="protein sequence ID" value="PYZ94473.1"/>
    <property type="molecule type" value="Genomic_DNA"/>
</dbReference>
<reference evidence="2 3" key="1">
    <citation type="submission" date="2017-10" db="EMBL/GenBank/DDBJ databases">
        <title>Bacillus sp. nov., a halophilic bacterium isolated from a Keqin Lake.</title>
        <authorList>
            <person name="Wang H."/>
        </authorList>
    </citation>
    <scope>NUCLEOTIDE SEQUENCE [LARGE SCALE GENOMIC DNA]</scope>
    <source>
        <strain evidence="2 3">KQ-12</strain>
    </source>
</reference>
<gene>
    <name evidence="2" type="ORF">CR194_02775</name>
</gene>
<organism evidence="2 3">
    <name type="scientific">Salipaludibacillus keqinensis</name>
    <dbReference type="NCBI Taxonomy" id="2045207"/>
    <lineage>
        <taxon>Bacteria</taxon>
        <taxon>Bacillati</taxon>
        <taxon>Bacillota</taxon>
        <taxon>Bacilli</taxon>
        <taxon>Bacillales</taxon>
        <taxon>Bacillaceae</taxon>
    </lineage>
</organism>
<proteinExistence type="predicted"/>
<dbReference type="AlphaFoldDB" id="A0A323TP68"/>
<evidence type="ECO:0000313" key="3">
    <source>
        <dbReference type="Proteomes" id="UP000248214"/>
    </source>
</evidence>
<dbReference type="OrthoDB" id="2354672at2"/>
<dbReference type="InterPro" id="IPR029491">
    <property type="entry name" value="Helicase_HTH"/>
</dbReference>
<protein>
    <recommendedName>
        <fullName evidence="1">Helicase Helix-turn-helix domain-containing protein</fullName>
    </recommendedName>
</protein>
<dbReference type="RefSeq" id="WP_110608106.1">
    <property type="nucleotide sequence ID" value="NZ_PDOD01000001.1"/>
</dbReference>
<evidence type="ECO:0000259" key="1">
    <source>
        <dbReference type="Pfam" id="PF14493"/>
    </source>
</evidence>
<dbReference type="Proteomes" id="UP000248214">
    <property type="component" value="Unassembled WGS sequence"/>
</dbReference>
<evidence type="ECO:0000313" key="2">
    <source>
        <dbReference type="EMBL" id="PYZ94473.1"/>
    </source>
</evidence>
<accession>A0A323TP68</accession>
<feature type="domain" description="Helicase Helix-turn-helix" evidence="1">
    <location>
        <begin position="257"/>
        <end position="345"/>
    </location>
</feature>
<dbReference type="InterPro" id="IPR008308">
    <property type="entry name" value="YpbB-like"/>
</dbReference>
<dbReference type="PIRSF" id="PIRSF021350">
    <property type="entry name" value="UCP021350"/>
    <property type="match status" value="1"/>
</dbReference>
<name>A0A323TP68_9BACI</name>
<keyword evidence="3" id="KW-1185">Reference proteome</keyword>
<dbReference type="Gene3D" id="1.10.10.1390">
    <property type="entry name" value="ATP-dependent DNA helicase RecQ"/>
    <property type="match status" value="1"/>
</dbReference>
<dbReference type="Pfam" id="PF14493">
    <property type="entry name" value="HTH_40"/>
    <property type="match status" value="1"/>
</dbReference>